<name>A0A2T4JK77_9RHOB</name>
<dbReference type="Gene3D" id="3.60.21.10">
    <property type="match status" value="1"/>
</dbReference>
<dbReference type="AlphaFoldDB" id="A0A2T4JK77"/>
<evidence type="ECO:0000313" key="3">
    <source>
        <dbReference type="Proteomes" id="UP000241899"/>
    </source>
</evidence>
<dbReference type="PANTHER" id="PTHR39323">
    <property type="entry name" value="BLR1149 PROTEIN"/>
    <property type="match status" value="1"/>
</dbReference>
<dbReference type="InterPro" id="IPR024173">
    <property type="entry name" value="Pesterase_MJ0037-like"/>
</dbReference>
<dbReference type="InterPro" id="IPR029052">
    <property type="entry name" value="Metallo-depent_PP-like"/>
</dbReference>
<organism evidence="2 3">
    <name type="scientific">Phaeovulum veldkampii DSM 11550</name>
    <dbReference type="NCBI Taxonomy" id="1185920"/>
    <lineage>
        <taxon>Bacteria</taxon>
        <taxon>Pseudomonadati</taxon>
        <taxon>Pseudomonadota</taxon>
        <taxon>Alphaproteobacteria</taxon>
        <taxon>Rhodobacterales</taxon>
        <taxon>Paracoccaceae</taxon>
        <taxon>Phaeovulum</taxon>
    </lineage>
</organism>
<reference evidence="2 3" key="1">
    <citation type="submission" date="2018-03" db="EMBL/GenBank/DDBJ databases">
        <title>Rhodobacter veldkampii.</title>
        <authorList>
            <person name="Meyer T.E."/>
            <person name="Miller S."/>
            <person name="Lodha T."/>
            <person name="Gandham S."/>
            <person name="Chintalapati S."/>
            <person name="Chintalapati V.R."/>
        </authorList>
    </citation>
    <scope>NUCLEOTIDE SEQUENCE [LARGE SCALE GENOMIC DNA]</scope>
    <source>
        <strain evidence="2 3">DSM 11550</strain>
    </source>
</reference>
<feature type="domain" description="Calcineurin-like phosphoesterase" evidence="1">
    <location>
        <begin position="27"/>
        <end position="121"/>
    </location>
</feature>
<accession>A0A2T4JK77</accession>
<keyword evidence="3" id="KW-1185">Reference proteome</keyword>
<dbReference type="InterPro" id="IPR004843">
    <property type="entry name" value="Calcineurin-like_PHP"/>
</dbReference>
<gene>
    <name evidence="2" type="ORF">C5F46_05035</name>
</gene>
<evidence type="ECO:0000259" key="1">
    <source>
        <dbReference type="Pfam" id="PF00149"/>
    </source>
</evidence>
<dbReference type="OrthoDB" id="9795838at2"/>
<dbReference type="PIRSF" id="PIRSF000887">
    <property type="entry name" value="Pesterase_MJ0037"/>
    <property type="match status" value="1"/>
</dbReference>
<proteinExistence type="predicted"/>
<sequence length="215" mass="22627">MTGHAFNLNGTALIARGAGTLWLAAERALIVSDLHFGKAARLARRGTLLPPYDTAETLARLDAEIAATAPAQVICLGDSFDDLAAADLPEPEALWLTRLMAGRRWVWIAGNHDPGPVALGGSHLAELRLGPLTLRHIAQPGTSGEVSGHYHPKARIGRGPARPAFLIDAARVILPAFGAYTGGLLSSDPALARLMRPEALAVLTGPRALALPMPR</sequence>
<dbReference type="InterPro" id="IPR026336">
    <property type="entry name" value="PdeM-like"/>
</dbReference>
<dbReference type="EMBL" id="PZKF01000008">
    <property type="protein sequence ID" value="PTE18306.1"/>
    <property type="molecule type" value="Genomic_DNA"/>
</dbReference>
<dbReference type="PANTHER" id="PTHR39323:SF1">
    <property type="entry name" value="BLR1149 PROTEIN"/>
    <property type="match status" value="1"/>
</dbReference>
<dbReference type="Pfam" id="PF00149">
    <property type="entry name" value="Metallophos"/>
    <property type="match status" value="1"/>
</dbReference>
<dbReference type="RefSeq" id="WP_107324268.1">
    <property type="nucleotide sequence ID" value="NZ_NHSP01000025.1"/>
</dbReference>
<dbReference type="Proteomes" id="UP000241899">
    <property type="component" value="Unassembled WGS sequence"/>
</dbReference>
<evidence type="ECO:0000313" key="2">
    <source>
        <dbReference type="EMBL" id="PTE18306.1"/>
    </source>
</evidence>
<dbReference type="NCBIfam" id="TIGR04123">
    <property type="entry name" value="P_estr_lig_assc"/>
    <property type="match status" value="1"/>
</dbReference>
<protein>
    <submittedName>
        <fullName evidence="2">Metallophosphoesterase</fullName>
    </submittedName>
</protein>
<comment type="caution">
    <text evidence="2">The sequence shown here is derived from an EMBL/GenBank/DDBJ whole genome shotgun (WGS) entry which is preliminary data.</text>
</comment>
<dbReference type="GO" id="GO:0016787">
    <property type="term" value="F:hydrolase activity"/>
    <property type="evidence" value="ECO:0007669"/>
    <property type="project" value="InterPro"/>
</dbReference>
<dbReference type="SUPFAM" id="SSF56300">
    <property type="entry name" value="Metallo-dependent phosphatases"/>
    <property type="match status" value="1"/>
</dbReference>